<dbReference type="InterPro" id="IPR006015">
    <property type="entry name" value="Universal_stress_UspA"/>
</dbReference>
<dbReference type="Proteomes" id="UP000218505">
    <property type="component" value="Chromosome"/>
</dbReference>
<keyword evidence="4" id="KW-1185">Reference proteome</keyword>
<name>A0A290Z3B6_9PSEU</name>
<evidence type="ECO:0000259" key="2">
    <source>
        <dbReference type="Pfam" id="PF00582"/>
    </source>
</evidence>
<dbReference type="PANTHER" id="PTHR46268">
    <property type="entry name" value="STRESS RESPONSE PROTEIN NHAX"/>
    <property type="match status" value="1"/>
</dbReference>
<sequence length="274" mass="28672">MSGPVVVGVDGTQAALEAVRWADLEAIRHRVPLRLVHGCEVGAKAREPVAAGAAKAERGWRWLAEAAARTGATAELVPADAVELLVAHSRRARMVVLGSRGAGLEPAASVALAVTERASCPVVVVRAPEPDTGRVVVGVDGSGAGERALAFAFAEAALRGATLRAVHTWSDLLSDRTRLGLDRARAAEEGERLLAERLAGWSSGYPSVTVERVVEHDRPVRALLRHAARARLLVVGSRGRELAGSGMLLGSTSRALVHHSPCPLAVVRPVGASR</sequence>
<feature type="domain" description="UspA" evidence="2">
    <location>
        <begin position="2"/>
        <end position="126"/>
    </location>
</feature>
<dbReference type="Gene3D" id="3.40.50.620">
    <property type="entry name" value="HUPs"/>
    <property type="match status" value="2"/>
</dbReference>
<proteinExistence type="inferred from homology"/>
<dbReference type="EMBL" id="CP023445">
    <property type="protein sequence ID" value="ATE53526.1"/>
    <property type="molecule type" value="Genomic_DNA"/>
</dbReference>
<dbReference type="AlphaFoldDB" id="A0A290Z3B6"/>
<accession>A0A290Z3B6</accession>
<dbReference type="PANTHER" id="PTHR46268:SF6">
    <property type="entry name" value="UNIVERSAL STRESS PROTEIN UP12"/>
    <property type="match status" value="1"/>
</dbReference>
<protein>
    <submittedName>
        <fullName evidence="3">Universal stress protein</fullName>
    </submittedName>
</protein>
<dbReference type="RefSeq" id="WP_096492466.1">
    <property type="nucleotide sequence ID" value="NZ_CP023445.1"/>
</dbReference>
<dbReference type="InterPro" id="IPR014729">
    <property type="entry name" value="Rossmann-like_a/b/a_fold"/>
</dbReference>
<dbReference type="PRINTS" id="PR01438">
    <property type="entry name" value="UNVRSLSTRESS"/>
</dbReference>
<reference evidence="3" key="1">
    <citation type="submission" date="2017-09" db="EMBL/GenBank/DDBJ databases">
        <title>Complete Genome Sequence of ansamitocin-producing Bacterium Actinosynnema pretiosum X47.</title>
        <authorList>
            <person name="Cao G."/>
            <person name="Zong G."/>
            <person name="Zhong C."/>
            <person name="Fu J."/>
        </authorList>
    </citation>
    <scope>NUCLEOTIDE SEQUENCE [LARGE SCALE GENOMIC DNA]</scope>
    <source>
        <strain evidence="3">X47</strain>
    </source>
</reference>
<dbReference type="Pfam" id="PF00582">
    <property type="entry name" value="Usp"/>
    <property type="match status" value="2"/>
</dbReference>
<comment type="similarity">
    <text evidence="1">Belongs to the universal stress protein A family.</text>
</comment>
<organism evidence="3 4">
    <name type="scientific">Actinosynnema pretiosum</name>
    <dbReference type="NCBI Taxonomy" id="42197"/>
    <lineage>
        <taxon>Bacteria</taxon>
        <taxon>Bacillati</taxon>
        <taxon>Actinomycetota</taxon>
        <taxon>Actinomycetes</taxon>
        <taxon>Pseudonocardiales</taxon>
        <taxon>Pseudonocardiaceae</taxon>
        <taxon>Actinosynnema</taxon>
    </lineage>
</organism>
<dbReference type="SUPFAM" id="SSF52402">
    <property type="entry name" value="Adenine nucleotide alpha hydrolases-like"/>
    <property type="match status" value="2"/>
</dbReference>
<dbReference type="InterPro" id="IPR006016">
    <property type="entry name" value="UspA"/>
</dbReference>
<feature type="domain" description="UspA" evidence="2">
    <location>
        <begin position="134"/>
        <end position="268"/>
    </location>
</feature>
<dbReference type="KEGG" id="apre:CNX65_09665"/>
<evidence type="ECO:0000313" key="4">
    <source>
        <dbReference type="Proteomes" id="UP000218505"/>
    </source>
</evidence>
<evidence type="ECO:0000313" key="3">
    <source>
        <dbReference type="EMBL" id="ATE53526.1"/>
    </source>
</evidence>
<gene>
    <name evidence="3" type="ORF">CNX65_09665</name>
</gene>
<evidence type="ECO:0000256" key="1">
    <source>
        <dbReference type="ARBA" id="ARBA00008791"/>
    </source>
</evidence>